<reference evidence="1" key="1">
    <citation type="submission" date="2019-08" db="EMBL/GenBank/DDBJ databases">
        <authorList>
            <person name="Kucharzyk K."/>
            <person name="Murdoch R.W."/>
            <person name="Higgins S."/>
            <person name="Loffler F."/>
        </authorList>
    </citation>
    <scope>NUCLEOTIDE SEQUENCE</scope>
</reference>
<gene>
    <name evidence="1" type="ORF">SDC9_180124</name>
</gene>
<sequence>MLGNAFLQCTLGRDARDQAGLRIGQIVIGRLAVPHHGLADFVELVIRAYARKLRGTVIARLGAKGFVVVPEEGMSHGPEVCLRTGTACGSASSA</sequence>
<dbReference type="AlphaFoldDB" id="A0A645H8Q1"/>
<organism evidence="1">
    <name type="scientific">bioreactor metagenome</name>
    <dbReference type="NCBI Taxonomy" id="1076179"/>
    <lineage>
        <taxon>unclassified sequences</taxon>
        <taxon>metagenomes</taxon>
        <taxon>ecological metagenomes</taxon>
    </lineage>
</organism>
<accession>A0A645H8Q1</accession>
<protein>
    <submittedName>
        <fullName evidence="1">Uncharacterized protein</fullName>
    </submittedName>
</protein>
<name>A0A645H8Q1_9ZZZZ</name>
<dbReference type="EMBL" id="VSSQ01084757">
    <property type="protein sequence ID" value="MPN32644.1"/>
    <property type="molecule type" value="Genomic_DNA"/>
</dbReference>
<comment type="caution">
    <text evidence="1">The sequence shown here is derived from an EMBL/GenBank/DDBJ whole genome shotgun (WGS) entry which is preliminary data.</text>
</comment>
<evidence type="ECO:0000313" key="1">
    <source>
        <dbReference type="EMBL" id="MPN32644.1"/>
    </source>
</evidence>
<proteinExistence type="predicted"/>